<evidence type="ECO:0000256" key="1">
    <source>
        <dbReference type="SAM" id="Phobius"/>
    </source>
</evidence>
<name>D3KVG0_STRPY</name>
<keyword evidence="2" id="KW-0418">Kinase</keyword>
<evidence type="ECO:0000313" key="2">
    <source>
        <dbReference type="EMBL" id="BAI78785.1"/>
    </source>
</evidence>
<proteinExistence type="predicted"/>
<protein>
    <submittedName>
        <fullName evidence="2">Putative two-component sensor histidine kinase</fullName>
    </submittedName>
</protein>
<gene>
    <name evidence="2" type="primary">csrS/covS</name>
</gene>
<keyword evidence="1" id="KW-0472">Membrane</keyword>
<sequence length="76" mass="8937">MENQKQKQKKYKNSLPKRLSNIFFVLFFCIFSAFTLIAYSSTNYFLLKKEKQSVFQAVNIVRVRLSEVDSNFTLGT</sequence>
<keyword evidence="2" id="KW-0808">Transferase</keyword>
<dbReference type="AlphaFoldDB" id="D3KVG0"/>
<keyword evidence="1" id="KW-0812">Transmembrane</keyword>
<dbReference type="GO" id="GO:0016301">
    <property type="term" value="F:kinase activity"/>
    <property type="evidence" value="ECO:0007669"/>
    <property type="project" value="UniProtKB-KW"/>
</dbReference>
<keyword evidence="1" id="KW-1133">Transmembrane helix</keyword>
<organism evidence="2">
    <name type="scientific">Streptococcus pyogenes</name>
    <dbReference type="NCBI Taxonomy" id="1314"/>
    <lineage>
        <taxon>Bacteria</taxon>
        <taxon>Bacillati</taxon>
        <taxon>Bacillota</taxon>
        <taxon>Bacilli</taxon>
        <taxon>Lactobacillales</taxon>
        <taxon>Streptococcaceae</taxon>
        <taxon>Streptococcus</taxon>
    </lineage>
</organism>
<dbReference type="EMBL" id="AB517817">
    <property type="protein sequence ID" value="BAI78785.1"/>
    <property type="molecule type" value="Genomic_DNA"/>
</dbReference>
<reference evidence="2" key="1">
    <citation type="journal article" date="2010" name="PLoS Pathog.">
        <title>Highly frequent mutations in negative regulators of multiple virulence genes in group A streptococcal toxic shock syndrome isolates.</title>
        <authorList>
            <person name="Ikebe T."/>
            <person name="Ato M."/>
            <person name="Matsumura T."/>
            <person name="Hasegawa H."/>
            <person name="Sata T."/>
            <person name="Kobayashi K."/>
            <person name="Watanabe H."/>
        </authorList>
    </citation>
    <scope>NUCLEOTIDE SEQUENCE</scope>
    <source>
        <strain evidence="2">NIH102</strain>
    </source>
</reference>
<feature type="transmembrane region" description="Helical" evidence="1">
    <location>
        <begin position="21"/>
        <end position="39"/>
    </location>
</feature>
<accession>D3KVG0</accession>